<protein>
    <recommendedName>
        <fullName evidence="2">DUF4283 domain-containing protein</fullName>
    </recommendedName>
</protein>
<dbReference type="InterPro" id="IPR040256">
    <property type="entry name" value="At4g02000-like"/>
</dbReference>
<keyword evidence="4" id="KW-1185">Reference proteome</keyword>
<dbReference type="PANTHER" id="PTHR31286:SF167">
    <property type="entry name" value="OS09G0268800 PROTEIN"/>
    <property type="match status" value="1"/>
</dbReference>
<dbReference type="InParanoid" id="A0A7N2KT62"/>
<reference evidence="4" key="1">
    <citation type="journal article" date="2016" name="G3 (Bethesda)">
        <title>First Draft Assembly and Annotation of the Genome of a California Endemic Oak Quercus lobata Nee (Fagaceae).</title>
        <authorList>
            <person name="Sork V.L."/>
            <person name="Fitz-Gibbon S.T."/>
            <person name="Puiu D."/>
            <person name="Crepeau M."/>
            <person name="Gugger P.F."/>
            <person name="Sherman R."/>
            <person name="Stevens K."/>
            <person name="Langley C.H."/>
            <person name="Pellegrini M."/>
            <person name="Salzberg S.L."/>
        </authorList>
    </citation>
    <scope>NUCLEOTIDE SEQUENCE [LARGE SCALE GENOMIC DNA]</scope>
    <source>
        <strain evidence="4">cv. SW786</strain>
    </source>
</reference>
<name>A0A7N2KT62_QUELO</name>
<dbReference type="Pfam" id="PF14111">
    <property type="entry name" value="DUF4283"/>
    <property type="match status" value="1"/>
</dbReference>
<dbReference type="Proteomes" id="UP000594261">
    <property type="component" value="Chromosome 2"/>
</dbReference>
<feature type="domain" description="DUF4283" evidence="2">
    <location>
        <begin position="37"/>
        <end position="110"/>
    </location>
</feature>
<dbReference type="Gramene" id="QL02p014730:mrna">
    <property type="protein sequence ID" value="QL02p014730:mrna"/>
    <property type="gene ID" value="QL02p014730"/>
</dbReference>
<dbReference type="AlphaFoldDB" id="A0A7N2KT62"/>
<feature type="region of interest" description="Disordered" evidence="1">
    <location>
        <begin position="397"/>
        <end position="452"/>
    </location>
</feature>
<evidence type="ECO:0000313" key="4">
    <source>
        <dbReference type="Proteomes" id="UP000594261"/>
    </source>
</evidence>
<feature type="compositionally biased region" description="Basic and acidic residues" evidence="1">
    <location>
        <begin position="189"/>
        <end position="234"/>
    </location>
</feature>
<dbReference type="InterPro" id="IPR025558">
    <property type="entry name" value="DUF4283"/>
</dbReference>
<sequence length="452" mass="51190">MAAELEELWKKLSFTEEEDESIVLGRNTTEAAIAIGKNCLLMKVLSYRSINIDALRKNLRMVWKPNKSIQINEVKNELFLVEFGDGRDKKRVMEMCPWTYEKSLILLREFEGERIPKEISLWQSPFWVQIHDLPLKSRTRETGRAIGAKLGKVLEVDVEESGVHWRKFLRVDLSKLQYGAWLGGEAPRRGGGEFMKARQEEGRPGRGWSESKEEESQARVKHTTEKRSGAEKAPESTQPPLGNGDMVNETNCADQSCQELVKDHGKGKSLGLGEMTKETFPISCKEVCGEMTNETIPISCKEACNESETQKAPTDGMQWETGTFQEEDKLFDFKVAPTDEATNGLEGQVEVERGLGPMALCYKENTGWIAEQLGPASGHWKRRAREARNEFLKVKKAPDVKKRADPITLEELEPHISTQKRRKVTERNTTQKVNSTLDGDEAVAAEQHRRAQ</sequence>
<proteinExistence type="predicted"/>
<feature type="region of interest" description="Disordered" evidence="1">
    <location>
        <begin position="189"/>
        <end position="250"/>
    </location>
</feature>
<dbReference type="PANTHER" id="PTHR31286">
    <property type="entry name" value="GLYCINE-RICH CELL WALL STRUCTURAL PROTEIN 1.8-LIKE"/>
    <property type="match status" value="1"/>
</dbReference>
<evidence type="ECO:0000256" key="1">
    <source>
        <dbReference type="SAM" id="MobiDB-lite"/>
    </source>
</evidence>
<reference evidence="3" key="2">
    <citation type="submission" date="2021-01" db="UniProtKB">
        <authorList>
            <consortium name="EnsemblPlants"/>
        </authorList>
    </citation>
    <scope>IDENTIFICATION</scope>
</reference>
<feature type="compositionally biased region" description="Polar residues" evidence="1">
    <location>
        <begin position="427"/>
        <end position="437"/>
    </location>
</feature>
<dbReference type="EnsemblPlants" id="QL02p014730:mrna">
    <property type="protein sequence ID" value="QL02p014730:mrna"/>
    <property type="gene ID" value="QL02p014730"/>
</dbReference>
<accession>A0A7N2KT62</accession>
<evidence type="ECO:0000259" key="2">
    <source>
        <dbReference type="Pfam" id="PF14111"/>
    </source>
</evidence>
<organism evidence="3 4">
    <name type="scientific">Quercus lobata</name>
    <name type="common">Valley oak</name>
    <dbReference type="NCBI Taxonomy" id="97700"/>
    <lineage>
        <taxon>Eukaryota</taxon>
        <taxon>Viridiplantae</taxon>
        <taxon>Streptophyta</taxon>
        <taxon>Embryophyta</taxon>
        <taxon>Tracheophyta</taxon>
        <taxon>Spermatophyta</taxon>
        <taxon>Magnoliopsida</taxon>
        <taxon>eudicotyledons</taxon>
        <taxon>Gunneridae</taxon>
        <taxon>Pentapetalae</taxon>
        <taxon>rosids</taxon>
        <taxon>fabids</taxon>
        <taxon>Fagales</taxon>
        <taxon>Fagaceae</taxon>
        <taxon>Quercus</taxon>
    </lineage>
</organism>
<evidence type="ECO:0000313" key="3">
    <source>
        <dbReference type="EnsemblPlants" id="QL02p014730:mrna"/>
    </source>
</evidence>